<feature type="region of interest" description="Disordered" evidence="1">
    <location>
        <begin position="1"/>
        <end position="239"/>
    </location>
</feature>
<comment type="caution">
    <text evidence="2">The sequence shown here is derived from an EMBL/GenBank/DDBJ whole genome shotgun (WGS) entry which is preliminary data.</text>
</comment>
<feature type="compositionally biased region" description="Polar residues" evidence="1">
    <location>
        <begin position="15"/>
        <end position="25"/>
    </location>
</feature>
<dbReference type="EMBL" id="MDYL01000001">
    <property type="protein sequence ID" value="OQD78677.1"/>
    <property type="molecule type" value="Genomic_DNA"/>
</dbReference>
<feature type="compositionally biased region" description="Polar residues" evidence="1">
    <location>
        <begin position="34"/>
        <end position="46"/>
    </location>
</feature>
<gene>
    <name evidence="2" type="ORF">PENDEC_c001G06380</name>
</gene>
<dbReference type="OrthoDB" id="5383057at2759"/>
<feature type="compositionally biased region" description="Basic and acidic residues" evidence="1">
    <location>
        <begin position="88"/>
        <end position="99"/>
    </location>
</feature>
<name>A0A1V6PPM2_PENDC</name>
<feature type="compositionally biased region" description="Polar residues" evidence="1">
    <location>
        <begin position="65"/>
        <end position="78"/>
    </location>
</feature>
<proteinExistence type="predicted"/>
<dbReference type="Proteomes" id="UP000191522">
    <property type="component" value="Unassembled WGS sequence"/>
</dbReference>
<keyword evidence="3" id="KW-1185">Reference proteome</keyword>
<evidence type="ECO:0000313" key="3">
    <source>
        <dbReference type="Proteomes" id="UP000191522"/>
    </source>
</evidence>
<dbReference type="AlphaFoldDB" id="A0A1V6PPM2"/>
<feature type="compositionally biased region" description="Polar residues" evidence="1">
    <location>
        <begin position="221"/>
        <end position="230"/>
    </location>
</feature>
<reference evidence="3" key="1">
    <citation type="journal article" date="2017" name="Nat. Microbiol.">
        <title>Global analysis of biosynthetic gene clusters reveals vast potential of secondary metabolite production in Penicillium species.</title>
        <authorList>
            <person name="Nielsen J.C."/>
            <person name="Grijseels S."/>
            <person name="Prigent S."/>
            <person name="Ji B."/>
            <person name="Dainat J."/>
            <person name="Nielsen K.F."/>
            <person name="Frisvad J.C."/>
            <person name="Workman M."/>
            <person name="Nielsen J."/>
        </authorList>
    </citation>
    <scope>NUCLEOTIDE SEQUENCE [LARGE SCALE GENOMIC DNA]</scope>
    <source>
        <strain evidence="3">IBT 11843</strain>
    </source>
</reference>
<organism evidence="2 3">
    <name type="scientific">Penicillium decumbens</name>
    <dbReference type="NCBI Taxonomy" id="69771"/>
    <lineage>
        <taxon>Eukaryota</taxon>
        <taxon>Fungi</taxon>
        <taxon>Dikarya</taxon>
        <taxon>Ascomycota</taxon>
        <taxon>Pezizomycotina</taxon>
        <taxon>Eurotiomycetes</taxon>
        <taxon>Eurotiomycetidae</taxon>
        <taxon>Eurotiales</taxon>
        <taxon>Aspergillaceae</taxon>
        <taxon>Penicillium</taxon>
    </lineage>
</organism>
<dbReference type="OMA" id="EQKYPEC"/>
<evidence type="ECO:0000256" key="1">
    <source>
        <dbReference type="SAM" id="MobiDB-lite"/>
    </source>
</evidence>
<feature type="compositionally biased region" description="Polar residues" evidence="1">
    <location>
        <begin position="135"/>
        <end position="151"/>
    </location>
</feature>
<feature type="compositionally biased region" description="Basic and acidic residues" evidence="1">
    <location>
        <begin position="172"/>
        <end position="185"/>
    </location>
</feature>
<protein>
    <submittedName>
        <fullName evidence="2">Uncharacterized protein</fullName>
    </submittedName>
</protein>
<sequence>MDLQGTPLPHGARSTKVTTDPTAYQQPIEEPSGPVTNDSLAAQSIRQGGGFSQNRGAEPLGVSGDKSTLNNTDTSGASQLPPAPVGALREDRERQEKYPEALGGQGDFPGAHLPESGYTGGPTAAKQQMGLHSGEYSTASGSGHSQYNGGQAPSYVNEVTGAYQHTKPNGRNIREGGFHSDDHKNASFNTDIASDQDPARAAINKFERTNAESGPDAGYSRQKTVETQHPYQALDEQRA</sequence>
<accession>A0A1V6PPM2</accession>
<evidence type="ECO:0000313" key="2">
    <source>
        <dbReference type="EMBL" id="OQD78677.1"/>
    </source>
</evidence>